<evidence type="ECO:0000313" key="1">
    <source>
        <dbReference type="EMBL" id="MPC64907.1"/>
    </source>
</evidence>
<protein>
    <submittedName>
        <fullName evidence="1">Uncharacterized protein</fullName>
    </submittedName>
</protein>
<name>A0A5B7H6B2_PORTR</name>
<reference evidence="1 2" key="1">
    <citation type="submission" date="2019-05" db="EMBL/GenBank/DDBJ databases">
        <title>Another draft genome of Portunus trituberculatus and its Hox gene families provides insights of decapod evolution.</title>
        <authorList>
            <person name="Jeong J.-H."/>
            <person name="Song I."/>
            <person name="Kim S."/>
            <person name="Choi T."/>
            <person name="Kim D."/>
            <person name="Ryu S."/>
            <person name="Kim W."/>
        </authorList>
    </citation>
    <scope>NUCLEOTIDE SEQUENCE [LARGE SCALE GENOMIC DNA]</scope>
    <source>
        <tissue evidence="1">Muscle</tissue>
    </source>
</reference>
<dbReference type="AlphaFoldDB" id="A0A5B7H6B2"/>
<evidence type="ECO:0000313" key="2">
    <source>
        <dbReference type="Proteomes" id="UP000324222"/>
    </source>
</evidence>
<dbReference type="OrthoDB" id="66977at2759"/>
<proteinExistence type="predicted"/>
<keyword evidence="2" id="KW-1185">Reference proteome</keyword>
<comment type="caution">
    <text evidence="1">The sequence shown here is derived from an EMBL/GenBank/DDBJ whole genome shotgun (WGS) entry which is preliminary data.</text>
</comment>
<organism evidence="1 2">
    <name type="scientific">Portunus trituberculatus</name>
    <name type="common">Swimming crab</name>
    <name type="synonym">Neptunus trituberculatus</name>
    <dbReference type="NCBI Taxonomy" id="210409"/>
    <lineage>
        <taxon>Eukaryota</taxon>
        <taxon>Metazoa</taxon>
        <taxon>Ecdysozoa</taxon>
        <taxon>Arthropoda</taxon>
        <taxon>Crustacea</taxon>
        <taxon>Multicrustacea</taxon>
        <taxon>Malacostraca</taxon>
        <taxon>Eumalacostraca</taxon>
        <taxon>Eucarida</taxon>
        <taxon>Decapoda</taxon>
        <taxon>Pleocyemata</taxon>
        <taxon>Brachyura</taxon>
        <taxon>Eubrachyura</taxon>
        <taxon>Portunoidea</taxon>
        <taxon>Portunidae</taxon>
        <taxon>Portuninae</taxon>
        <taxon>Portunus</taxon>
    </lineage>
</organism>
<dbReference type="EMBL" id="VSRR010022705">
    <property type="protein sequence ID" value="MPC64907.1"/>
    <property type="molecule type" value="Genomic_DNA"/>
</dbReference>
<sequence length="103" mass="12116">MMSQPQKFNGTANDFIDWFKGKKFEKVVLPGNKTWIPKQPSSEEYFLPPVAESVRQEQGKAYALHYQEEFLRDVEVSQVMCSRNNLGNWIRKICGHEYSHDLY</sequence>
<dbReference type="Proteomes" id="UP000324222">
    <property type="component" value="Unassembled WGS sequence"/>
</dbReference>
<gene>
    <name evidence="1" type="ORF">E2C01_059029</name>
</gene>
<accession>A0A5B7H6B2</accession>